<dbReference type="STRING" id="30732.ENSOMEP00000028061"/>
<feature type="domain" description="Fibronectin type-III" evidence="2">
    <location>
        <begin position="69"/>
        <end position="162"/>
    </location>
</feature>
<dbReference type="InterPro" id="IPR003961">
    <property type="entry name" value="FN3_dom"/>
</dbReference>
<dbReference type="AlphaFoldDB" id="A0A3B3DDV3"/>
<reference evidence="4" key="2">
    <citation type="submission" date="2025-09" db="UniProtKB">
        <authorList>
            <consortium name="Ensembl"/>
        </authorList>
    </citation>
    <scope>IDENTIFICATION</scope>
</reference>
<dbReference type="InterPro" id="IPR015373">
    <property type="entry name" value="Interferon/interleukin_rcp_dom"/>
</dbReference>
<dbReference type="Pfam" id="PF01108">
    <property type="entry name" value="Tissue_fac"/>
    <property type="match status" value="1"/>
</dbReference>
<dbReference type="Proteomes" id="UP000261560">
    <property type="component" value="Unplaced"/>
</dbReference>
<dbReference type="PANTHER" id="PTHR20859:SF53">
    <property type="entry name" value="INTERLEUKIN-22 RECEPTOR SUBUNIT ALPHA-1"/>
    <property type="match status" value="1"/>
</dbReference>
<evidence type="ECO:0000256" key="1">
    <source>
        <dbReference type="SAM" id="SignalP"/>
    </source>
</evidence>
<dbReference type="GeneTree" id="ENSGT00940000165457"/>
<evidence type="ECO:0000313" key="4">
    <source>
        <dbReference type="Ensembl" id="ENSOMEP00000028061.1"/>
    </source>
</evidence>
<evidence type="ECO:0000259" key="3">
    <source>
        <dbReference type="Pfam" id="PF09294"/>
    </source>
</evidence>
<feature type="signal peptide" evidence="1">
    <location>
        <begin position="1"/>
        <end position="22"/>
    </location>
</feature>
<sequence>MLLYNLLHWFFSLGAFKVSVDSCCSERLTPTSFLCIRTGVQLFGSAVENTFFKNKHFERNDSKVHILATLLDLLSEIQQEVLAPPTQVRFNSTDFKNIVVWTPPTIQSSLQYYVQWKIYGEQEWLDVASCQGIPEPQCDLSRVTSEASEWYYARVHAASAASAKISPPVLKLSITKRNHVQVHVRPPRALLRKMRANLFFTVFVINAGGEETEYDVDSSSNRLTLPKLKHKAKFCIQAQTILFPHSKSSARSPEKCITAP</sequence>
<name>A0A3B3DDV3_ORYME</name>
<evidence type="ECO:0000259" key="2">
    <source>
        <dbReference type="Pfam" id="PF01108"/>
    </source>
</evidence>
<dbReference type="Gene3D" id="2.60.40.10">
    <property type="entry name" value="Immunoglobulins"/>
    <property type="match status" value="2"/>
</dbReference>
<keyword evidence="5" id="KW-1185">Reference proteome</keyword>
<dbReference type="PaxDb" id="30732-ENSOMEP00000028061"/>
<dbReference type="PANTHER" id="PTHR20859">
    <property type="entry name" value="INTERFERON/INTERLEUKIN RECEPTOR"/>
    <property type="match status" value="1"/>
</dbReference>
<dbReference type="InterPro" id="IPR036116">
    <property type="entry name" value="FN3_sf"/>
</dbReference>
<dbReference type="Ensembl" id="ENSOMET00000000360.1">
    <property type="protein sequence ID" value="ENSOMEP00000028061.1"/>
    <property type="gene ID" value="ENSOMEG00000010914.1"/>
</dbReference>
<dbReference type="GO" id="GO:0005886">
    <property type="term" value="C:plasma membrane"/>
    <property type="evidence" value="ECO:0007669"/>
    <property type="project" value="TreeGrafter"/>
</dbReference>
<proteinExistence type="predicted"/>
<protein>
    <submittedName>
        <fullName evidence="4">Interleukin 22 receptor, alpha 2</fullName>
    </submittedName>
</protein>
<dbReference type="GO" id="GO:0004896">
    <property type="term" value="F:cytokine receptor activity"/>
    <property type="evidence" value="ECO:0007669"/>
    <property type="project" value="TreeGrafter"/>
</dbReference>
<reference evidence="4" key="1">
    <citation type="submission" date="2025-08" db="UniProtKB">
        <authorList>
            <consortium name="Ensembl"/>
        </authorList>
    </citation>
    <scope>IDENTIFICATION</scope>
</reference>
<dbReference type="Pfam" id="PF09294">
    <property type="entry name" value="Interfer-bind"/>
    <property type="match status" value="1"/>
</dbReference>
<dbReference type="InterPro" id="IPR050650">
    <property type="entry name" value="Type-II_Cytokine-TF_Rcpt"/>
</dbReference>
<dbReference type="SUPFAM" id="SSF49265">
    <property type="entry name" value="Fibronectin type III"/>
    <property type="match status" value="2"/>
</dbReference>
<feature type="domain" description="Interferon/interleukin receptor" evidence="3">
    <location>
        <begin position="164"/>
        <end position="258"/>
    </location>
</feature>
<evidence type="ECO:0000313" key="5">
    <source>
        <dbReference type="Proteomes" id="UP000261560"/>
    </source>
</evidence>
<keyword evidence="1" id="KW-0732">Signal</keyword>
<feature type="chain" id="PRO_5017207707" evidence="1">
    <location>
        <begin position="23"/>
        <end position="260"/>
    </location>
</feature>
<accession>A0A3B3DDV3</accession>
<organism evidence="4 5">
    <name type="scientific">Oryzias melastigma</name>
    <name type="common">Marine medaka</name>
    <dbReference type="NCBI Taxonomy" id="30732"/>
    <lineage>
        <taxon>Eukaryota</taxon>
        <taxon>Metazoa</taxon>
        <taxon>Chordata</taxon>
        <taxon>Craniata</taxon>
        <taxon>Vertebrata</taxon>
        <taxon>Euteleostomi</taxon>
        <taxon>Actinopterygii</taxon>
        <taxon>Neopterygii</taxon>
        <taxon>Teleostei</taxon>
        <taxon>Neoteleostei</taxon>
        <taxon>Acanthomorphata</taxon>
        <taxon>Ovalentaria</taxon>
        <taxon>Atherinomorphae</taxon>
        <taxon>Beloniformes</taxon>
        <taxon>Adrianichthyidae</taxon>
        <taxon>Oryziinae</taxon>
        <taxon>Oryzias</taxon>
    </lineage>
</organism>
<dbReference type="InterPro" id="IPR013783">
    <property type="entry name" value="Ig-like_fold"/>
</dbReference>